<proteinExistence type="predicted"/>
<sequence length="30" mass="3661">MLQITGCRFQQRPLFYRQPKTRHSIETLVL</sequence>
<reference evidence="1" key="2">
    <citation type="journal article" date="2015" name="Fish Shellfish Immunol.">
        <title>Early steps in the European eel (Anguilla anguilla)-Vibrio vulnificus interaction in the gills: Role of the RtxA13 toxin.</title>
        <authorList>
            <person name="Callol A."/>
            <person name="Pajuelo D."/>
            <person name="Ebbesson L."/>
            <person name="Teles M."/>
            <person name="MacKenzie S."/>
            <person name="Amaro C."/>
        </authorList>
    </citation>
    <scope>NUCLEOTIDE SEQUENCE</scope>
</reference>
<protein>
    <submittedName>
        <fullName evidence="1">Uncharacterized protein</fullName>
    </submittedName>
</protein>
<evidence type="ECO:0000313" key="1">
    <source>
        <dbReference type="EMBL" id="JAH63218.1"/>
    </source>
</evidence>
<organism evidence="1">
    <name type="scientific">Anguilla anguilla</name>
    <name type="common">European freshwater eel</name>
    <name type="synonym">Muraena anguilla</name>
    <dbReference type="NCBI Taxonomy" id="7936"/>
    <lineage>
        <taxon>Eukaryota</taxon>
        <taxon>Metazoa</taxon>
        <taxon>Chordata</taxon>
        <taxon>Craniata</taxon>
        <taxon>Vertebrata</taxon>
        <taxon>Euteleostomi</taxon>
        <taxon>Actinopterygii</taxon>
        <taxon>Neopterygii</taxon>
        <taxon>Teleostei</taxon>
        <taxon>Anguilliformes</taxon>
        <taxon>Anguillidae</taxon>
        <taxon>Anguilla</taxon>
    </lineage>
</organism>
<dbReference type="AlphaFoldDB" id="A0A0E9UE39"/>
<dbReference type="EMBL" id="GBXM01045359">
    <property type="protein sequence ID" value="JAH63218.1"/>
    <property type="molecule type" value="Transcribed_RNA"/>
</dbReference>
<accession>A0A0E9UE39</accession>
<name>A0A0E9UE39_ANGAN</name>
<reference evidence="1" key="1">
    <citation type="submission" date="2014-11" db="EMBL/GenBank/DDBJ databases">
        <authorList>
            <person name="Amaro Gonzalez C."/>
        </authorList>
    </citation>
    <scope>NUCLEOTIDE SEQUENCE</scope>
</reference>